<evidence type="ECO:0000313" key="2">
    <source>
        <dbReference type="EMBL" id="PVX50679.1"/>
    </source>
</evidence>
<organism evidence="2 3">
    <name type="scientific">Balneicella halophila</name>
    <dbReference type="NCBI Taxonomy" id="1537566"/>
    <lineage>
        <taxon>Bacteria</taxon>
        <taxon>Pseudomonadati</taxon>
        <taxon>Bacteroidota</taxon>
        <taxon>Bacteroidia</taxon>
        <taxon>Bacteroidales</taxon>
        <taxon>Balneicellaceae</taxon>
        <taxon>Balneicella</taxon>
    </lineage>
</organism>
<dbReference type="Pfam" id="PF13601">
    <property type="entry name" value="HTH_34"/>
    <property type="match status" value="1"/>
</dbReference>
<feature type="domain" description="Winged helix DNA-binding" evidence="1">
    <location>
        <begin position="13"/>
        <end position="92"/>
    </location>
</feature>
<protein>
    <submittedName>
        <fullName evidence="2">Winged helix DNA-binding protein</fullName>
    </submittedName>
</protein>
<dbReference type="InterPro" id="IPR036390">
    <property type="entry name" value="WH_DNA-bd_sf"/>
</dbReference>
<name>A0A7L4UQV4_BALHA</name>
<dbReference type="Gene3D" id="1.10.10.10">
    <property type="entry name" value="Winged helix-like DNA-binding domain superfamily/Winged helix DNA-binding domain"/>
    <property type="match status" value="1"/>
</dbReference>
<dbReference type="EMBL" id="QENZ01000004">
    <property type="protein sequence ID" value="PVX50679.1"/>
    <property type="molecule type" value="Genomic_DNA"/>
</dbReference>
<sequence>MFKKLNPLLHSQLRLAIMSLLVSDEKAEFTYIKEVTKATAGNISVQIQKLEEAGYLTVKKTFKNNYPNTTAHLTPKGLNAFEEYVNALKEYIK</sequence>
<accession>A0A7L4UQV4</accession>
<proteinExistence type="predicted"/>
<dbReference type="PANTHER" id="PTHR37318:SF1">
    <property type="entry name" value="BSL7504 PROTEIN"/>
    <property type="match status" value="1"/>
</dbReference>
<evidence type="ECO:0000259" key="1">
    <source>
        <dbReference type="Pfam" id="PF13601"/>
    </source>
</evidence>
<reference evidence="2 3" key="1">
    <citation type="submission" date="2018-05" db="EMBL/GenBank/DDBJ databases">
        <title>Genomic Encyclopedia of Type Strains, Phase IV (KMG-IV): sequencing the most valuable type-strain genomes for metagenomic binning, comparative biology and taxonomic classification.</title>
        <authorList>
            <person name="Goeker M."/>
        </authorList>
    </citation>
    <scope>NUCLEOTIDE SEQUENCE [LARGE SCALE GENOMIC DNA]</scope>
    <source>
        <strain evidence="2 3">DSM 28579</strain>
    </source>
</reference>
<dbReference type="RefSeq" id="WP_116496237.1">
    <property type="nucleotide sequence ID" value="NZ_QENZ01000004.1"/>
</dbReference>
<dbReference type="SUPFAM" id="SSF46785">
    <property type="entry name" value="Winged helix' DNA-binding domain"/>
    <property type="match status" value="1"/>
</dbReference>
<dbReference type="GO" id="GO:0003677">
    <property type="term" value="F:DNA binding"/>
    <property type="evidence" value="ECO:0007669"/>
    <property type="project" value="UniProtKB-KW"/>
</dbReference>
<keyword evidence="3" id="KW-1185">Reference proteome</keyword>
<dbReference type="AlphaFoldDB" id="A0A7L4UQV4"/>
<comment type="caution">
    <text evidence="2">The sequence shown here is derived from an EMBL/GenBank/DDBJ whole genome shotgun (WGS) entry which is preliminary data.</text>
</comment>
<dbReference type="PANTHER" id="PTHR37318">
    <property type="entry name" value="BSL7504 PROTEIN"/>
    <property type="match status" value="1"/>
</dbReference>
<dbReference type="InterPro" id="IPR036388">
    <property type="entry name" value="WH-like_DNA-bd_sf"/>
</dbReference>
<dbReference type="Proteomes" id="UP000251835">
    <property type="component" value="Unassembled WGS sequence"/>
</dbReference>
<dbReference type="InterPro" id="IPR027395">
    <property type="entry name" value="WH_DNA-bd_dom"/>
</dbReference>
<dbReference type="OrthoDB" id="9800369at2"/>
<keyword evidence="2" id="KW-0238">DNA-binding</keyword>
<gene>
    <name evidence="2" type="ORF">C7377_0989</name>
</gene>
<evidence type="ECO:0000313" key="3">
    <source>
        <dbReference type="Proteomes" id="UP000251835"/>
    </source>
</evidence>